<keyword evidence="2" id="KW-1185">Reference proteome</keyword>
<evidence type="ECO:0000313" key="1">
    <source>
        <dbReference type="EMBL" id="CAH6720591.1"/>
    </source>
</evidence>
<dbReference type="EMBL" id="CALSDN010000004">
    <property type="protein sequence ID" value="CAH6720591.1"/>
    <property type="molecule type" value="Genomic_DNA"/>
</dbReference>
<name>A0ACA9Y6R1_9ASCO</name>
<evidence type="ECO:0000313" key="2">
    <source>
        <dbReference type="Proteomes" id="UP001152531"/>
    </source>
</evidence>
<gene>
    <name evidence="1" type="ORF">CLIB1444_04S03532</name>
</gene>
<dbReference type="Proteomes" id="UP001152531">
    <property type="component" value="Unassembled WGS sequence"/>
</dbReference>
<comment type="caution">
    <text evidence="1">The sequence shown here is derived from an EMBL/GenBank/DDBJ whole genome shotgun (WGS) entry which is preliminary data.</text>
</comment>
<accession>A0ACA9Y6R1</accession>
<protein>
    <submittedName>
        <fullName evidence="1">25S rRNA (Uridine(2634)-N(3))-methyltransferase</fullName>
    </submittedName>
</protein>
<sequence>MRKVGKRGLAGALARHNQAEQTKSKKIKSLEASIANQKLKDRSKSNGNTKTKKGKQVHHQKGLIPFDKESRLMLIGEGDFSFAVSIVKQDYVNPEFLVATSYDTLDQLKAKYPNVEEHLKYLEEMKVKVFFEIDANDLTGSFKLDSKKGKAKIKDVLPSIDYIMFNFPHTGRGMKDVDRNIRDHQKLMVNYFKSCSKIFDLVNDSSNDVFGGYKDEINSKILITLFEGEPYNSWQIKMLGRSENWKVDKSGKFEWSLFPEYHHRRTNSVKDTTKPASERDARIYVFEKFKKVTKEESDSE</sequence>
<proteinExistence type="predicted"/>
<organism evidence="1 2">
    <name type="scientific">[Candida] jaroonii</name>
    <dbReference type="NCBI Taxonomy" id="467808"/>
    <lineage>
        <taxon>Eukaryota</taxon>
        <taxon>Fungi</taxon>
        <taxon>Dikarya</taxon>
        <taxon>Ascomycota</taxon>
        <taxon>Saccharomycotina</taxon>
        <taxon>Pichiomycetes</taxon>
        <taxon>Debaryomycetaceae</taxon>
        <taxon>Yamadazyma</taxon>
    </lineage>
</organism>
<reference evidence="1" key="1">
    <citation type="submission" date="2022-06" db="EMBL/GenBank/DDBJ databases">
        <authorList>
            <person name="Legras J.-L."/>
            <person name="Devillers H."/>
            <person name="Grondin C."/>
        </authorList>
    </citation>
    <scope>NUCLEOTIDE SEQUENCE</scope>
    <source>
        <strain evidence="1">CLIB 1444</strain>
    </source>
</reference>